<evidence type="ECO:0000256" key="3">
    <source>
        <dbReference type="ARBA" id="ARBA00022737"/>
    </source>
</evidence>
<dbReference type="GO" id="GO:1990757">
    <property type="term" value="F:ubiquitin ligase activator activity"/>
    <property type="evidence" value="ECO:0007669"/>
    <property type="project" value="TreeGrafter"/>
</dbReference>
<keyword evidence="8" id="KW-1185">Reference proteome</keyword>
<dbReference type="InterPro" id="IPR056150">
    <property type="entry name" value="WD40_CDC20-Fz"/>
</dbReference>
<comment type="similarity">
    <text evidence="1">Belongs to the WD repeat CDC20/Fizzy family.</text>
</comment>
<evidence type="ECO:0000313" key="8">
    <source>
        <dbReference type="Proteomes" id="UP000298138"/>
    </source>
</evidence>
<dbReference type="InParanoid" id="A0A4S2MXD4"/>
<gene>
    <name evidence="7" type="ORF">EX30DRAFT_355067</name>
</gene>
<evidence type="ECO:0000256" key="2">
    <source>
        <dbReference type="ARBA" id="ARBA00022574"/>
    </source>
</evidence>
<dbReference type="Gene3D" id="2.130.10.10">
    <property type="entry name" value="YVTN repeat-like/Quinoprotein amine dehydrogenase"/>
    <property type="match status" value="1"/>
</dbReference>
<dbReference type="FunCoup" id="A0A4S2MXD4">
    <property type="interactions" value="149"/>
</dbReference>
<dbReference type="InterPro" id="IPR015943">
    <property type="entry name" value="WD40/YVTN_repeat-like_dom_sf"/>
</dbReference>
<dbReference type="SUPFAM" id="SSF50978">
    <property type="entry name" value="WD40 repeat-like"/>
    <property type="match status" value="1"/>
</dbReference>
<accession>A0A4S2MXD4</accession>
<dbReference type="Proteomes" id="UP000298138">
    <property type="component" value="Unassembled WGS sequence"/>
</dbReference>
<dbReference type="InterPro" id="IPR001680">
    <property type="entry name" value="WD40_rpt"/>
</dbReference>
<dbReference type="InterPro" id="IPR036322">
    <property type="entry name" value="WD40_repeat_dom_sf"/>
</dbReference>
<name>A0A4S2MXD4_9PEZI</name>
<evidence type="ECO:0000256" key="1">
    <source>
        <dbReference type="ARBA" id="ARBA00006445"/>
    </source>
</evidence>
<feature type="repeat" description="WD" evidence="4">
    <location>
        <begin position="337"/>
        <end position="369"/>
    </location>
</feature>
<dbReference type="SMART" id="SM00320">
    <property type="entry name" value="WD40"/>
    <property type="match status" value="3"/>
</dbReference>
<dbReference type="OrthoDB" id="10263272at2759"/>
<dbReference type="GO" id="GO:0010997">
    <property type="term" value="F:anaphase-promoting complex binding"/>
    <property type="evidence" value="ECO:0007669"/>
    <property type="project" value="InterPro"/>
</dbReference>
<dbReference type="GO" id="GO:0005680">
    <property type="term" value="C:anaphase-promoting complex"/>
    <property type="evidence" value="ECO:0007669"/>
    <property type="project" value="TreeGrafter"/>
</dbReference>
<dbReference type="PANTHER" id="PTHR19918">
    <property type="entry name" value="CELL DIVISION CYCLE 20 CDC20 FIZZY -RELATED"/>
    <property type="match status" value="1"/>
</dbReference>
<protein>
    <submittedName>
        <fullName evidence="7">WD40 repeat-like protein</fullName>
    </submittedName>
</protein>
<evidence type="ECO:0000256" key="4">
    <source>
        <dbReference type="PROSITE-ProRule" id="PRU00221"/>
    </source>
</evidence>
<dbReference type="PANTHER" id="PTHR19918:SF5">
    <property type="entry name" value="MEIOSIS-SPECIFIC APC_C ACTIVATOR PROTEIN AMA1"/>
    <property type="match status" value="1"/>
</dbReference>
<evidence type="ECO:0000259" key="6">
    <source>
        <dbReference type="Pfam" id="PF24807"/>
    </source>
</evidence>
<dbReference type="GO" id="GO:0031145">
    <property type="term" value="P:anaphase-promoting complex-dependent catabolic process"/>
    <property type="evidence" value="ECO:0007669"/>
    <property type="project" value="TreeGrafter"/>
</dbReference>
<proteinExistence type="inferred from homology"/>
<keyword evidence="3" id="KW-0677">Repeat</keyword>
<reference evidence="7 8" key="1">
    <citation type="submission" date="2019-04" db="EMBL/GenBank/DDBJ databases">
        <title>Comparative genomics and transcriptomics to analyze fruiting body development in filamentous ascomycetes.</title>
        <authorList>
            <consortium name="DOE Joint Genome Institute"/>
            <person name="Lutkenhaus R."/>
            <person name="Traeger S."/>
            <person name="Breuer J."/>
            <person name="Kuo A."/>
            <person name="Lipzen A."/>
            <person name="Pangilinan J."/>
            <person name="Dilworth D."/>
            <person name="Sandor L."/>
            <person name="Poggeler S."/>
            <person name="Barry K."/>
            <person name="Grigoriev I.V."/>
            <person name="Nowrousian M."/>
        </authorList>
    </citation>
    <scope>NUCLEOTIDE SEQUENCE [LARGE SCALE GENOMIC DNA]</scope>
    <source>
        <strain evidence="7 8">CBS 389.68</strain>
    </source>
</reference>
<organism evidence="7 8">
    <name type="scientific">Ascodesmis nigricans</name>
    <dbReference type="NCBI Taxonomy" id="341454"/>
    <lineage>
        <taxon>Eukaryota</taxon>
        <taxon>Fungi</taxon>
        <taxon>Dikarya</taxon>
        <taxon>Ascomycota</taxon>
        <taxon>Pezizomycotina</taxon>
        <taxon>Pezizomycetes</taxon>
        <taxon>Pezizales</taxon>
        <taxon>Ascodesmidaceae</taxon>
        <taxon>Ascodesmis</taxon>
    </lineage>
</organism>
<evidence type="ECO:0000313" key="7">
    <source>
        <dbReference type="EMBL" id="TGZ81297.1"/>
    </source>
</evidence>
<dbReference type="Pfam" id="PF24807">
    <property type="entry name" value="WD40_CDC20-Fz"/>
    <property type="match status" value="1"/>
</dbReference>
<sequence>MGSPASKLSPEERHRRQALFREHLDRNDGLDRMAVFNPGSSRTIGLGSGSSTTAYVNQRTFSSGAVGVFGMGVGGTAAGGGAARHRLRPDIQRTPSSAREINGNIFAKKESAEVAKKRHETMLSVALEVDRTRKVFEFGDKDGTGWLGAGLRIGENRVKDAVWDKIFDPPSDKKKDLTRHVPTTPFRVLDAPGLRDDYYCSLIAYSPTTHSLAVGLHSDVYNWNESCGAQQFESWSSSHVTCLAFSSKDGKNNILGIGRIDGSLTFWTPGEPVPRLEQTHSAGVACIAWKPKVVVKSPGRGCYEDVLVGDEMGIVHIYRLDWNTPPGQATMALLRRLHIHTQQICGLAWSTDGSQFITGGNDNMACLFDTDAVLTPQGHHNLDAGLGDCGERYRWAHGAAVKAIAFCPWQRSLVATGGGSNDRGIHFYHTFSGQHLKTINVAAQVTSLIWSTTRREIAATFGFSNPDHPIRIAVFAWPECTQIVSIPWQEEMRALYAVYYPGGPAISEGSGSAPKKDYDSEDEEGEIRTLLSRASPGTKPNGTRPWGEAGVGGKKEKQKKRACEGCIVVAASDETVRFHEVWSEEPRGVLGWRGVLGGSDILEELEGIESEGNDVIR</sequence>
<dbReference type="PROSITE" id="PS50082">
    <property type="entry name" value="WD_REPEATS_2"/>
    <property type="match status" value="1"/>
</dbReference>
<dbReference type="GO" id="GO:1905786">
    <property type="term" value="P:positive regulation of anaphase-promoting complex-dependent catabolic process"/>
    <property type="evidence" value="ECO:0007669"/>
    <property type="project" value="TreeGrafter"/>
</dbReference>
<feature type="region of interest" description="Disordered" evidence="5">
    <location>
        <begin position="508"/>
        <end position="555"/>
    </location>
</feature>
<feature type="domain" description="CDC20/Fizzy WD40" evidence="6">
    <location>
        <begin position="189"/>
        <end position="508"/>
    </location>
</feature>
<dbReference type="STRING" id="341454.A0A4S2MXD4"/>
<dbReference type="EMBL" id="ML220120">
    <property type="protein sequence ID" value="TGZ81297.1"/>
    <property type="molecule type" value="Genomic_DNA"/>
</dbReference>
<keyword evidence="2 4" id="KW-0853">WD repeat</keyword>
<dbReference type="InterPro" id="IPR033010">
    <property type="entry name" value="Cdc20/Fizzy"/>
</dbReference>
<evidence type="ECO:0000256" key="5">
    <source>
        <dbReference type="SAM" id="MobiDB-lite"/>
    </source>
</evidence>
<dbReference type="AlphaFoldDB" id="A0A4S2MXD4"/>